<evidence type="ECO:0000259" key="8">
    <source>
        <dbReference type="Pfam" id="PF02687"/>
    </source>
</evidence>
<keyword evidence="3" id="KW-1003">Cell membrane</keyword>
<dbReference type="GO" id="GO:0098797">
    <property type="term" value="C:plasma membrane protein complex"/>
    <property type="evidence" value="ECO:0007669"/>
    <property type="project" value="TreeGrafter"/>
</dbReference>
<feature type="transmembrane region" description="Helical" evidence="7">
    <location>
        <begin position="335"/>
        <end position="357"/>
    </location>
</feature>
<dbReference type="GO" id="GO:0044874">
    <property type="term" value="P:lipoprotein localization to outer membrane"/>
    <property type="evidence" value="ECO:0007669"/>
    <property type="project" value="TreeGrafter"/>
</dbReference>
<reference evidence="10" key="1">
    <citation type="submission" date="2020-10" db="EMBL/GenBank/DDBJ databases">
        <authorList>
            <person name="Gilroy R."/>
        </authorList>
    </citation>
    <scope>NUCLEOTIDE SEQUENCE</scope>
    <source>
        <strain evidence="10">6919</strain>
    </source>
</reference>
<accession>A0A9D9IQX5</accession>
<evidence type="ECO:0000256" key="3">
    <source>
        <dbReference type="ARBA" id="ARBA00022475"/>
    </source>
</evidence>
<evidence type="ECO:0000256" key="1">
    <source>
        <dbReference type="ARBA" id="ARBA00004651"/>
    </source>
</evidence>
<feature type="transmembrane region" description="Helical" evidence="7">
    <location>
        <begin position="281"/>
        <end position="305"/>
    </location>
</feature>
<feature type="transmembrane region" description="Helical" evidence="7">
    <location>
        <begin position="377"/>
        <end position="402"/>
    </location>
</feature>
<evidence type="ECO:0000313" key="11">
    <source>
        <dbReference type="Proteomes" id="UP000823598"/>
    </source>
</evidence>
<comment type="subcellular location">
    <subcellularLocation>
        <location evidence="1">Cell membrane</location>
        <topology evidence="1">Multi-pass membrane protein</topology>
    </subcellularLocation>
</comment>
<dbReference type="Pfam" id="PF02687">
    <property type="entry name" value="FtsX"/>
    <property type="match status" value="1"/>
</dbReference>
<dbReference type="AlphaFoldDB" id="A0A9D9IQX5"/>
<protein>
    <submittedName>
        <fullName evidence="10">ABC transporter permease</fullName>
    </submittedName>
</protein>
<comment type="similarity">
    <text evidence="2">Belongs to the ABC-4 integral membrane protein family. LolC/E subfamily.</text>
</comment>
<proteinExistence type="inferred from homology"/>
<evidence type="ECO:0000256" key="6">
    <source>
        <dbReference type="ARBA" id="ARBA00023136"/>
    </source>
</evidence>
<sequence>MKFELFIAKRLQLYNNDSSTGSAAFSLKIATSGIILAIIIMIASIAIVSGFKSTIINKMSALEPHIKLESGEYRASDGNTDSINCTPSLLSIIRNHTKDINSASLVAESPCIIKTRDNFNGIMLKGVSPDYDGKFLSNSIISGKYDVTDNNIIISSLIAKRMNLSTGDRIQVFFITDGKIKQRKLNIAGIFNTDFEDFDKAFIIGDIKITQSVNSWDANTGTSIDIFCNDIKEIDRIREEIAHKLYESLYMQNSTKVYELSTITERNSTYFAWLDLLDTNIVVILILMTLVACFSLIAGLLIVVLNRINMIGILKSLGASNKNIRTIFIYLAEKIILRAIVIGNATGLLLIFIQQQFHIIKLDPNTYYMSYVPVEFNIWLIVLNIGILIVSLLALVGPSYIITSINPAKTIRFE</sequence>
<evidence type="ECO:0000256" key="5">
    <source>
        <dbReference type="ARBA" id="ARBA00022989"/>
    </source>
</evidence>
<dbReference type="InterPro" id="IPR051447">
    <property type="entry name" value="Lipoprotein-release_system"/>
</dbReference>
<comment type="caution">
    <text evidence="10">The sequence shown here is derived from an EMBL/GenBank/DDBJ whole genome shotgun (WGS) entry which is preliminary data.</text>
</comment>
<gene>
    <name evidence="10" type="ORF">IAB88_03255</name>
</gene>
<organism evidence="10 11">
    <name type="scientific">Candidatus Limisoma faecipullorum</name>
    <dbReference type="NCBI Taxonomy" id="2840854"/>
    <lineage>
        <taxon>Bacteria</taxon>
        <taxon>Pseudomonadati</taxon>
        <taxon>Bacteroidota</taxon>
        <taxon>Bacteroidia</taxon>
        <taxon>Bacteroidales</taxon>
        <taxon>Candidatus Limisoma</taxon>
    </lineage>
</organism>
<dbReference type="InterPro" id="IPR025857">
    <property type="entry name" value="MacB_PCD"/>
</dbReference>
<dbReference type="Pfam" id="PF12704">
    <property type="entry name" value="MacB_PCD"/>
    <property type="match status" value="1"/>
</dbReference>
<dbReference type="InterPro" id="IPR003838">
    <property type="entry name" value="ABC3_permease_C"/>
</dbReference>
<dbReference type="PANTHER" id="PTHR30489:SF0">
    <property type="entry name" value="LIPOPROTEIN-RELEASING SYSTEM TRANSMEMBRANE PROTEIN LOLE"/>
    <property type="match status" value="1"/>
</dbReference>
<evidence type="ECO:0000256" key="7">
    <source>
        <dbReference type="SAM" id="Phobius"/>
    </source>
</evidence>
<evidence type="ECO:0000313" key="10">
    <source>
        <dbReference type="EMBL" id="MBO8475993.1"/>
    </source>
</evidence>
<keyword evidence="5 7" id="KW-1133">Transmembrane helix</keyword>
<name>A0A9D9IQX5_9BACT</name>
<feature type="domain" description="MacB-like periplasmic core" evidence="9">
    <location>
        <begin position="29"/>
        <end position="241"/>
    </location>
</feature>
<evidence type="ECO:0000256" key="4">
    <source>
        <dbReference type="ARBA" id="ARBA00022692"/>
    </source>
</evidence>
<dbReference type="Proteomes" id="UP000823598">
    <property type="component" value="Unassembled WGS sequence"/>
</dbReference>
<keyword evidence="4 7" id="KW-0812">Transmembrane</keyword>
<evidence type="ECO:0000256" key="2">
    <source>
        <dbReference type="ARBA" id="ARBA00005236"/>
    </source>
</evidence>
<dbReference type="PANTHER" id="PTHR30489">
    <property type="entry name" value="LIPOPROTEIN-RELEASING SYSTEM TRANSMEMBRANE PROTEIN LOLE"/>
    <property type="match status" value="1"/>
</dbReference>
<feature type="domain" description="ABC3 transporter permease C-terminal" evidence="8">
    <location>
        <begin position="283"/>
        <end position="407"/>
    </location>
</feature>
<keyword evidence="6 7" id="KW-0472">Membrane</keyword>
<evidence type="ECO:0000259" key="9">
    <source>
        <dbReference type="Pfam" id="PF12704"/>
    </source>
</evidence>
<dbReference type="EMBL" id="JADIMC010000036">
    <property type="protein sequence ID" value="MBO8475993.1"/>
    <property type="molecule type" value="Genomic_DNA"/>
</dbReference>
<reference evidence="10" key="2">
    <citation type="journal article" date="2021" name="PeerJ">
        <title>Extensive microbial diversity within the chicken gut microbiome revealed by metagenomics and culture.</title>
        <authorList>
            <person name="Gilroy R."/>
            <person name="Ravi A."/>
            <person name="Getino M."/>
            <person name="Pursley I."/>
            <person name="Horton D.L."/>
            <person name="Alikhan N.F."/>
            <person name="Baker D."/>
            <person name="Gharbi K."/>
            <person name="Hall N."/>
            <person name="Watson M."/>
            <person name="Adriaenssens E.M."/>
            <person name="Foster-Nyarko E."/>
            <person name="Jarju S."/>
            <person name="Secka A."/>
            <person name="Antonio M."/>
            <person name="Oren A."/>
            <person name="Chaudhuri R.R."/>
            <person name="La Ragione R."/>
            <person name="Hildebrand F."/>
            <person name="Pallen M.J."/>
        </authorList>
    </citation>
    <scope>NUCLEOTIDE SEQUENCE</scope>
    <source>
        <strain evidence="10">6919</strain>
    </source>
</reference>
<feature type="transmembrane region" description="Helical" evidence="7">
    <location>
        <begin position="29"/>
        <end position="51"/>
    </location>
</feature>